<keyword evidence="3" id="KW-1185">Reference proteome</keyword>
<dbReference type="EMBL" id="AWUE01005112">
    <property type="protein sequence ID" value="OMP13117.1"/>
    <property type="molecule type" value="Genomic_DNA"/>
</dbReference>
<gene>
    <name evidence="2" type="ORF">COLO4_02253</name>
</gene>
<feature type="region of interest" description="Disordered" evidence="1">
    <location>
        <begin position="83"/>
        <end position="168"/>
    </location>
</feature>
<accession>A0A1R3L1E6</accession>
<reference evidence="3" key="1">
    <citation type="submission" date="2013-09" db="EMBL/GenBank/DDBJ databases">
        <title>Corchorus olitorius genome sequencing.</title>
        <authorList>
            <person name="Alam M."/>
            <person name="Haque M.S."/>
            <person name="Islam M.S."/>
            <person name="Emdad E.M."/>
            <person name="Islam M.M."/>
            <person name="Ahmed B."/>
            <person name="Halim A."/>
            <person name="Hossen Q.M.M."/>
            <person name="Hossain M.Z."/>
            <person name="Ahmed R."/>
            <person name="Khan M.M."/>
            <person name="Islam R."/>
            <person name="Rashid M.M."/>
            <person name="Khan S.A."/>
            <person name="Rahman M.S."/>
            <person name="Alam M."/>
            <person name="Yahiya A.S."/>
            <person name="Khan M.S."/>
            <person name="Azam M.S."/>
            <person name="Haque T."/>
            <person name="Lashkar M.Z.H."/>
            <person name="Akhand A.I."/>
            <person name="Morshed G."/>
            <person name="Roy S."/>
            <person name="Uddin K.S."/>
            <person name="Rabeya T."/>
            <person name="Hossain A.S."/>
            <person name="Chowdhury A."/>
            <person name="Snigdha A.R."/>
            <person name="Mortoza M.S."/>
            <person name="Matin S.A."/>
            <person name="Hoque S.M.E."/>
            <person name="Islam M.K."/>
            <person name="Roy D.K."/>
            <person name="Haider R."/>
            <person name="Moosa M.M."/>
            <person name="Elias S.M."/>
            <person name="Hasan A.M."/>
            <person name="Jahan S."/>
            <person name="Shafiuddin M."/>
            <person name="Mahmood N."/>
            <person name="Shommy N.S."/>
        </authorList>
    </citation>
    <scope>NUCLEOTIDE SEQUENCE [LARGE SCALE GENOMIC DNA]</scope>
    <source>
        <strain evidence="3">cv. O-4</strain>
    </source>
</reference>
<sequence>MPAEERIKLNAAISLKRPYVLNQRLLECDIGKKCRINHPEAQNRREGAGWSLATSAPRYRQPPAQRRCPSAVHRTTRVPAARRAAQFGQGSAAREARATSAGLRAADRCTRKPPPPVRPAASRARRHRDRDKRASAACRPARATRRPLQTAPRCGPEAAERTRIKRAA</sequence>
<evidence type="ECO:0000313" key="3">
    <source>
        <dbReference type="Proteomes" id="UP000187203"/>
    </source>
</evidence>
<comment type="caution">
    <text evidence="2">The sequence shown here is derived from an EMBL/GenBank/DDBJ whole genome shotgun (WGS) entry which is preliminary data.</text>
</comment>
<organism evidence="2 3">
    <name type="scientific">Corchorus olitorius</name>
    <dbReference type="NCBI Taxonomy" id="93759"/>
    <lineage>
        <taxon>Eukaryota</taxon>
        <taxon>Viridiplantae</taxon>
        <taxon>Streptophyta</taxon>
        <taxon>Embryophyta</taxon>
        <taxon>Tracheophyta</taxon>
        <taxon>Spermatophyta</taxon>
        <taxon>Magnoliopsida</taxon>
        <taxon>eudicotyledons</taxon>
        <taxon>Gunneridae</taxon>
        <taxon>Pentapetalae</taxon>
        <taxon>rosids</taxon>
        <taxon>malvids</taxon>
        <taxon>Malvales</taxon>
        <taxon>Malvaceae</taxon>
        <taxon>Grewioideae</taxon>
        <taxon>Apeibeae</taxon>
        <taxon>Corchorus</taxon>
    </lineage>
</organism>
<proteinExistence type="predicted"/>
<name>A0A1R3L1E6_9ROSI</name>
<dbReference type="Proteomes" id="UP000187203">
    <property type="component" value="Unassembled WGS sequence"/>
</dbReference>
<evidence type="ECO:0000313" key="2">
    <source>
        <dbReference type="EMBL" id="OMP13117.1"/>
    </source>
</evidence>
<dbReference type="AlphaFoldDB" id="A0A1R3L1E6"/>
<evidence type="ECO:0000256" key="1">
    <source>
        <dbReference type="SAM" id="MobiDB-lite"/>
    </source>
</evidence>
<protein>
    <submittedName>
        <fullName evidence="2">Uncharacterized protein</fullName>
    </submittedName>
</protein>